<dbReference type="GO" id="GO:0006302">
    <property type="term" value="P:double-strand break repair"/>
    <property type="evidence" value="ECO:0007669"/>
    <property type="project" value="TreeGrafter"/>
</dbReference>
<evidence type="ECO:0000256" key="4">
    <source>
        <dbReference type="ARBA" id="ARBA00020311"/>
    </source>
</evidence>
<comment type="subunit">
    <text evidence="2">Single-chain monomer with multiple functions.</text>
</comment>
<evidence type="ECO:0000259" key="11">
    <source>
        <dbReference type="SMART" id="SM00482"/>
    </source>
</evidence>
<dbReference type="GO" id="GO:0006261">
    <property type="term" value="P:DNA-templated DNA replication"/>
    <property type="evidence" value="ECO:0007669"/>
    <property type="project" value="InterPro"/>
</dbReference>
<evidence type="ECO:0000256" key="1">
    <source>
        <dbReference type="ARBA" id="ARBA00007705"/>
    </source>
</evidence>
<protein>
    <recommendedName>
        <fullName evidence="4">DNA polymerase I</fullName>
        <ecNumber evidence="3">2.7.7.7</ecNumber>
    </recommendedName>
</protein>
<comment type="similarity">
    <text evidence="1">Belongs to the DNA polymerase type-A family.</text>
</comment>
<dbReference type="PANTHER" id="PTHR10133">
    <property type="entry name" value="DNA POLYMERASE I"/>
    <property type="match status" value="1"/>
</dbReference>
<dbReference type="InterPro" id="IPR043502">
    <property type="entry name" value="DNA/RNA_pol_sf"/>
</dbReference>
<evidence type="ECO:0000256" key="6">
    <source>
        <dbReference type="ARBA" id="ARBA00022695"/>
    </source>
</evidence>
<comment type="catalytic activity">
    <reaction evidence="10">
        <text>DNA(n) + a 2'-deoxyribonucleoside 5'-triphosphate = DNA(n+1) + diphosphate</text>
        <dbReference type="Rhea" id="RHEA:22508"/>
        <dbReference type="Rhea" id="RHEA-COMP:17339"/>
        <dbReference type="Rhea" id="RHEA-COMP:17340"/>
        <dbReference type="ChEBI" id="CHEBI:33019"/>
        <dbReference type="ChEBI" id="CHEBI:61560"/>
        <dbReference type="ChEBI" id="CHEBI:173112"/>
        <dbReference type="EC" id="2.7.7.7"/>
    </reaction>
</comment>
<dbReference type="EMBL" id="UGXT01000002">
    <property type="protein sequence ID" value="SUH40813.1"/>
    <property type="molecule type" value="Genomic_DNA"/>
</dbReference>
<keyword evidence="8" id="KW-0239">DNA-directed DNA polymerase</keyword>
<dbReference type="SMART" id="SM00482">
    <property type="entry name" value="POLAc"/>
    <property type="match status" value="1"/>
</dbReference>
<keyword evidence="7" id="KW-0235">DNA replication</keyword>
<sequence>MLEELALDYPLPKVILEYRGLAKLKSTYTDKLPLMINPKTGRVHTSYHQAVTATGRLSSTDPNCKIFRCAMKKAAAFVRHLLRLRIISSCLRTIHRLSCVLWRIFPVIKGCSRRSPKGKDIHRATAAEVFGLPLDSVTGEQRRSAKAINFGLIYGMSAFGLSRQLNIPRKEAQKYMDLYFERYPGVLEYMERTRAQAKEQGYVETLGGTPPLPAGY</sequence>
<evidence type="ECO:0000256" key="3">
    <source>
        <dbReference type="ARBA" id="ARBA00012417"/>
    </source>
</evidence>
<keyword evidence="6 12" id="KW-0548">Nucleotidyltransferase</keyword>
<dbReference type="PRINTS" id="PR00868">
    <property type="entry name" value="DNAPOLI"/>
</dbReference>
<evidence type="ECO:0000256" key="7">
    <source>
        <dbReference type="ARBA" id="ARBA00022705"/>
    </source>
</evidence>
<dbReference type="SUPFAM" id="SSF56672">
    <property type="entry name" value="DNA/RNA polymerases"/>
    <property type="match status" value="1"/>
</dbReference>
<dbReference type="Gene3D" id="1.10.150.20">
    <property type="entry name" value="5' to 3' exonuclease, C-terminal subdomain"/>
    <property type="match status" value="1"/>
</dbReference>
<evidence type="ECO:0000256" key="8">
    <source>
        <dbReference type="ARBA" id="ARBA00022932"/>
    </source>
</evidence>
<organism evidence="12 13">
    <name type="scientific">Salmonella enterica I</name>
    <dbReference type="NCBI Taxonomy" id="59201"/>
    <lineage>
        <taxon>Bacteria</taxon>
        <taxon>Pseudomonadati</taxon>
        <taxon>Pseudomonadota</taxon>
        <taxon>Gammaproteobacteria</taxon>
        <taxon>Enterobacterales</taxon>
        <taxon>Enterobacteriaceae</taxon>
        <taxon>Salmonella</taxon>
    </lineage>
</organism>
<dbReference type="FunFam" id="1.10.150.20:FF:000002">
    <property type="entry name" value="DNA polymerase I"/>
    <property type="match status" value="1"/>
</dbReference>
<dbReference type="GO" id="GO:0003677">
    <property type="term" value="F:DNA binding"/>
    <property type="evidence" value="ECO:0007669"/>
    <property type="project" value="UniProtKB-KW"/>
</dbReference>
<evidence type="ECO:0000256" key="5">
    <source>
        <dbReference type="ARBA" id="ARBA00022679"/>
    </source>
</evidence>
<dbReference type="Gene3D" id="1.20.1060.10">
    <property type="entry name" value="Taq DNA Polymerase, Chain T, domain 4"/>
    <property type="match status" value="1"/>
</dbReference>
<evidence type="ECO:0000256" key="10">
    <source>
        <dbReference type="ARBA" id="ARBA00049244"/>
    </source>
</evidence>
<dbReference type="InterPro" id="IPR001098">
    <property type="entry name" value="DNA-dir_DNA_pol_A_palm_dom"/>
</dbReference>
<evidence type="ECO:0000313" key="12">
    <source>
        <dbReference type="EMBL" id="SUH40813.1"/>
    </source>
</evidence>
<reference evidence="12 13" key="1">
    <citation type="submission" date="2018-06" db="EMBL/GenBank/DDBJ databases">
        <authorList>
            <consortium name="Pathogen Informatics"/>
            <person name="Doyle S."/>
        </authorList>
    </citation>
    <scope>NUCLEOTIDE SEQUENCE [LARGE SCALE GENOMIC DNA]</scope>
    <source>
        <strain evidence="12 13">NCTC8261</strain>
    </source>
</reference>
<dbReference type="PROSITE" id="PS00447">
    <property type="entry name" value="DNA_POLYMERASE_A"/>
    <property type="match status" value="1"/>
</dbReference>
<dbReference type="InterPro" id="IPR002298">
    <property type="entry name" value="DNA_polymerase_A"/>
</dbReference>
<name>A0A379X377_SALET</name>
<dbReference type="Proteomes" id="UP000254712">
    <property type="component" value="Unassembled WGS sequence"/>
</dbReference>
<evidence type="ECO:0000256" key="9">
    <source>
        <dbReference type="ARBA" id="ARBA00023125"/>
    </source>
</evidence>
<evidence type="ECO:0000313" key="13">
    <source>
        <dbReference type="Proteomes" id="UP000254712"/>
    </source>
</evidence>
<feature type="domain" description="DNA-directed DNA polymerase family A palm" evidence="11">
    <location>
        <begin position="88"/>
        <end position="216"/>
    </location>
</feature>
<dbReference type="AlphaFoldDB" id="A0A379X377"/>
<proteinExistence type="inferred from homology"/>
<gene>
    <name evidence="12" type="primary">polA_2</name>
    <name evidence="12" type="ORF">NCTC8261_07227</name>
</gene>
<dbReference type="PANTHER" id="PTHR10133:SF27">
    <property type="entry name" value="DNA POLYMERASE NU"/>
    <property type="match status" value="1"/>
</dbReference>
<accession>A0A379X377</accession>
<evidence type="ECO:0000256" key="2">
    <source>
        <dbReference type="ARBA" id="ARBA00011541"/>
    </source>
</evidence>
<keyword evidence="5 12" id="KW-0808">Transferase</keyword>
<dbReference type="EC" id="2.7.7.7" evidence="3"/>
<keyword evidence="9" id="KW-0238">DNA-binding</keyword>
<dbReference type="Pfam" id="PF00476">
    <property type="entry name" value="DNA_pol_A"/>
    <property type="match status" value="2"/>
</dbReference>
<dbReference type="GO" id="GO:0003887">
    <property type="term" value="F:DNA-directed DNA polymerase activity"/>
    <property type="evidence" value="ECO:0007669"/>
    <property type="project" value="UniProtKB-KW"/>
</dbReference>
<dbReference type="InterPro" id="IPR019760">
    <property type="entry name" value="DNA-dir_DNA_pol_A_CS"/>
</dbReference>